<keyword evidence="2" id="KW-1185">Reference proteome</keyword>
<protein>
    <submittedName>
        <fullName evidence="1">Uncharacterized protein</fullName>
    </submittedName>
</protein>
<reference evidence="1 2" key="1">
    <citation type="submission" date="2024-08" db="EMBL/GenBank/DDBJ databases">
        <title>Gnathostoma spinigerum genome.</title>
        <authorList>
            <person name="Gonzalez-Bertolin B."/>
            <person name="Monzon S."/>
            <person name="Zaballos A."/>
            <person name="Jimenez P."/>
            <person name="Dekumyoy P."/>
            <person name="Varona S."/>
            <person name="Cuesta I."/>
            <person name="Sumanam S."/>
            <person name="Adisakwattana P."/>
            <person name="Gasser R.B."/>
            <person name="Hernandez-Gonzalez A."/>
            <person name="Young N.D."/>
            <person name="Perteguer M.J."/>
        </authorList>
    </citation>
    <scope>NUCLEOTIDE SEQUENCE [LARGE SCALE GENOMIC DNA]</scope>
    <source>
        <strain evidence="1">AL3</strain>
        <tissue evidence="1">Liver</tissue>
    </source>
</reference>
<dbReference type="EMBL" id="JBGFUD010005294">
    <property type="protein sequence ID" value="MFH4980260.1"/>
    <property type="molecule type" value="Genomic_DNA"/>
</dbReference>
<dbReference type="Proteomes" id="UP001608902">
    <property type="component" value="Unassembled WGS sequence"/>
</dbReference>
<comment type="caution">
    <text evidence="1">The sequence shown here is derived from an EMBL/GenBank/DDBJ whole genome shotgun (WGS) entry which is preliminary data.</text>
</comment>
<evidence type="ECO:0000313" key="1">
    <source>
        <dbReference type="EMBL" id="MFH4980260.1"/>
    </source>
</evidence>
<organism evidence="1 2">
    <name type="scientific">Gnathostoma spinigerum</name>
    <dbReference type="NCBI Taxonomy" id="75299"/>
    <lineage>
        <taxon>Eukaryota</taxon>
        <taxon>Metazoa</taxon>
        <taxon>Ecdysozoa</taxon>
        <taxon>Nematoda</taxon>
        <taxon>Chromadorea</taxon>
        <taxon>Rhabditida</taxon>
        <taxon>Spirurina</taxon>
        <taxon>Gnathostomatomorpha</taxon>
        <taxon>Gnathostomatoidea</taxon>
        <taxon>Gnathostomatidae</taxon>
        <taxon>Gnathostoma</taxon>
    </lineage>
</organism>
<sequence>MLEIREMFKRSLTKRNMWIELRIPKIGTRVHQYQAAPSKAGDMERILRSLSPNICWRIQTQHVIRTLCINMSSKLSFIMTRYSECIILAQYEVRETGKIIDV</sequence>
<evidence type="ECO:0000313" key="2">
    <source>
        <dbReference type="Proteomes" id="UP001608902"/>
    </source>
</evidence>
<accession>A0ABD6EL37</accession>
<dbReference type="AlphaFoldDB" id="A0ABD6EL37"/>
<gene>
    <name evidence="1" type="ORF">AB6A40_006969</name>
</gene>
<name>A0ABD6EL37_9BILA</name>
<proteinExistence type="predicted"/>